<evidence type="ECO:0000256" key="3">
    <source>
        <dbReference type="ARBA" id="ARBA00022478"/>
    </source>
</evidence>
<evidence type="ECO:0000256" key="4">
    <source>
        <dbReference type="ARBA" id="ARBA00022723"/>
    </source>
</evidence>
<dbReference type="Gene3D" id="1.10.10.60">
    <property type="entry name" value="Homeodomain-like"/>
    <property type="match status" value="1"/>
</dbReference>
<dbReference type="PANTHER" id="PTHR23431:SF3">
    <property type="entry name" value="DNA-DIRECTED RNA POLYMERASES I, II, AND III SUBUNIT RPABC5"/>
    <property type="match status" value="1"/>
</dbReference>
<accession>A0A086K085</accession>
<protein>
    <recommendedName>
        <fullName evidence="2">DNA-directed RNA polymerases I, II, and III subunit RPABC5</fullName>
    </recommendedName>
</protein>
<dbReference type="AlphaFoldDB" id="A0A086K085"/>
<dbReference type="InterPro" id="IPR000268">
    <property type="entry name" value="RPABC5/Rpb10"/>
</dbReference>
<keyword evidence="5" id="KW-0862">Zinc</keyword>
<keyword evidence="6" id="KW-0804">Transcription</keyword>
<name>A0A086K085_TOXGO</name>
<dbReference type="GO" id="GO:0006366">
    <property type="term" value="P:transcription by RNA polymerase II"/>
    <property type="evidence" value="ECO:0007669"/>
    <property type="project" value="TreeGrafter"/>
</dbReference>
<dbReference type="PANTHER" id="PTHR23431">
    <property type="entry name" value="DNA-DIRECTED RNA POLYMERASES I, II, AND III SUBUNIT RPABC5 FAMILY MEMBER"/>
    <property type="match status" value="1"/>
</dbReference>
<proteinExistence type="inferred from homology"/>
<comment type="subcellular location">
    <subcellularLocation>
        <location evidence="1">Nucleus</location>
    </subcellularLocation>
</comment>
<reference evidence="8 9" key="1">
    <citation type="submission" date="2014-03" db="EMBL/GenBank/DDBJ databases">
        <authorList>
            <person name="Sibley D."/>
            <person name="Venepally P."/>
            <person name="Karamycheva S."/>
            <person name="Hadjithomas M."/>
            <person name="Khan A."/>
            <person name="Brunk B."/>
            <person name="Roos D."/>
            <person name="Caler E."/>
            <person name="Lorenzi H."/>
        </authorList>
    </citation>
    <scope>NUCLEOTIDE SEQUENCE [LARGE SCALE GENOMIC DNA]</scope>
    <source>
        <strain evidence="9">p89</strain>
    </source>
</reference>
<dbReference type="Proteomes" id="UP000028828">
    <property type="component" value="Unassembled WGS sequence"/>
</dbReference>
<comment type="caution">
    <text evidence="8">The sequence shown here is derived from an EMBL/GenBank/DDBJ whole genome shotgun (WGS) entry which is preliminary data.</text>
</comment>
<dbReference type="GO" id="GO:0042797">
    <property type="term" value="P:tRNA transcription by RNA polymerase III"/>
    <property type="evidence" value="ECO:0007669"/>
    <property type="project" value="TreeGrafter"/>
</dbReference>
<keyword evidence="4" id="KW-0479">Metal-binding</keyword>
<dbReference type="GO" id="GO:0003677">
    <property type="term" value="F:DNA binding"/>
    <property type="evidence" value="ECO:0007669"/>
    <property type="project" value="InterPro"/>
</dbReference>
<dbReference type="GO" id="GO:0005666">
    <property type="term" value="C:RNA polymerase III complex"/>
    <property type="evidence" value="ECO:0007669"/>
    <property type="project" value="TreeGrafter"/>
</dbReference>
<comment type="similarity">
    <text evidence="7">Belongs to the archaeal Rpo10/eukaryotic RPB10 RNA polymerase subunit family.</text>
</comment>
<sequence length="72" mass="8539">MIIPIRCFTCGKVIAHLWEKWIDMIDEDRPEGEALDILGLDRYCCRRMLLTHADLIDKLLAYNIYEKRIVES</sequence>
<dbReference type="GO" id="GO:0005665">
    <property type="term" value="C:RNA polymerase II, core complex"/>
    <property type="evidence" value="ECO:0007669"/>
    <property type="project" value="UniProtKB-ARBA"/>
</dbReference>
<evidence type="ECO:0000256" key="1">
    <source>
        <dbReference type="ARBA" id="ARBA00004123"/>
    </source>
</evidence>
<keyword evidence="3 8" id="KW-0240">DNA-directed RNA polymerase</keyword>
<dbReference type="EMBL" id="AEYI02001408">
    <property type="protein sequence ID" value="KFG37803.1"/>
    <property type="molecule type" value="Genomic_DNA"/>
</dbReference>
<dbReference type="GO" id="GO:0006360">
    <property type="term" value="P:transcription by RNA polymerase I"/>
    <property type="evidence" value="ECO:0007669"/>
    <property type="project" value="TreeGrafter"/>
</dbReference>
<dbReference type="SUPFAM" id="SSF46924">
    <property type="entry name" value="RNA polymerase subunit RPB10"/>
    <property type="match status" value="1"/>
</dbReference>
<keyword evidence="8" id="KW-0548">Nucleotidyltransferase</keyword>
<evidence type="ECO:0000256" key="2">
    <source>
        <dbReference type="ARBA" id="ARBA00020813"/>
    </source>
</evidence>
<dbReference type="GO" id="GO:0003899">
    <property type="term" value="F:DNA-directed RNA polymerase activity"/>
    <property type="evidence" value="ECO:0007669"/>
    <property type="project" value="InterPro"/>
</dbReference>
<dbReference type="PIRSF" id="PIRSF005653">
    <property type="entry name" value="RNA_pol_N/8_sub"/>
    <property type="match status" value="1"/>
</dbReference>
<evidence type="ECO:0000256" key="7">
    <source>
        <dbReference type="ARBA" id="ARBA00025720"/>
    </source>
</evidence>
<keyword evidence="8" id="KW-0808">Transferase</keyword>
<evidence type="ECO:0000313" key="9">
    <source>
        <dbReference type="Proteomes" id="UP000028828"/>
    </source>
</evidence>
<evidence type="ECO:0000256" key="5">
    <source>
        <dbReference type="ARBA" id="ARBA00022833"/>
    </source>
</evidence>
<dbReference type="GO" id="GO:0005736">
    <property type="term" value="C:RNA polymerase I complex"/>
    <property type="evidence" value="ECO:0007669"/>
    <property type="project" value="TreeGrafter"/>
</dbReference>
<evidence type="ECO:0000313" key="8">
    <source>
        <dbReference type="EMBL" id="KFG37803.1"/>
    </source>
</evidence>
<gene>
    <name evidence="8" type="ORF">TGP89_217560</name>
</gene>
<dbReference type="InterPro" id="IPR020789">
    <property type="entry name" value="RNA_pol_suN_Zn-BS"/>
</dbReference>
<dbReference type="NCBIfam" id="NF003089">
    <property type="entry name" value="PRK04016.1"/>
    <property type="match status" value="1"/>
</dbReference>
<dbReference type="OrthoDB" id="10258858at2759"/>
<dbReference type="PROSITE" id="PS01112">
    <property type="entry name" value="RNA_POL_N_8KD"/>
    <property type="match status" value="1"/>
</dbReference>
<dbReference type="HAMAP" id="MF_00250">
    <property type="entry name" value="RNApol_arch_Rpo10"/>
    <property type="match status" value="1"/>
</dbReference>
<dbReference type="FunFam" id="1.10.10.60:FF:000024">
    <property type="entry name" value="DNA-directed RNA polymerases I, II, and III subunit"/>
    <property type="match status" value="1"/>
</dbReference>
<dbReference type="VEuPathDB" id="ToxoDB:TGP89_217560"/>
<dbReference type="GO" id="GO:0008270">
    <property type="term" value="F:zinc ion binding"/>
    <property type="evidence" value="ECO:0007669"/>
    <property type="project" value="InterPro"/>
</dbReference>
<dbReference type="Pfam" id="PF01194">
    <property type="entry name" value="RNA_pol_N"/>
    <property type="match status" value="1"/>
</dbReference>
<evidence type="ECO:0000256" key="6">
    <source>
        <dbReference type="ARBA" id="ARBA00023163"/>
    </source>
</evidence>
<organism evidence="8 9">
    <name type="scientific">Toxoplasma gondii p89</name>
    <dbReference type="NCBI Taxonomy" id="943119"/>
    <lineage>
        <taxon>Eukaryota</taxon>
        <taxon>Sar</taxon>
        <taxon>Alveolata</taxon>
        <taxon>Apicomplexa</taxon>
        <taxon>Conoidasida</taxon>
        <taxon>Coccidia</taxon>
        <taxon>Eucoccidiorida</taxon>
        <taxon>Eimeriorina</taxon>
        <taxon>Sarcocystidae</taxon>
        <taxon>Toxoplasma</taxon>
    </lineage>
</organism>
<dbReference type="InterPro" id="IPR023580">
    <property type="entry name" value="RNA_pol_su_RPB10"/>
</dbReference>